<reference evidence="1" key="3">
    <citation type="submission" date="2016-05" db="EMBL/GenBank/DDBJ databases">
        <title>WGS assembly of Xenopus tropicalis.</title>
        <authorList>
            <person name="Sessions A."/>
            <person name="Jenkins J."/>
            <person name="Mitros T."/>
            <person name="Lyons J.T."/>
            <person name="Dichmann D.S."/>
            <person name="Robert J."/>
            <person name="Harland R.M."/>
            <person name="Rokhsar D.S."/>
        </authorList>
    </citation>
    <scope>NUCLEOTIDE SEQUENCE</scope>
    <source>
        <strain evidence="1">Nigerian</strain>
    </source>
</reference>
<evidence type="ECO:0000313" key="1">
    <source>
        <dbReference type="EMBL" id="OCA14664.1"/>
    </source>
</evidence>
<accession>A0A1B8XVH4</accession>
<reference evidence="1" key="1">
    <citation type="submission" date="2009-11" db="EMBL/GenBank/DDBJ databases">
        <authorList>
            <consortium name="US DOE Joint Genome Institute (JGI-PGF)"/>
            <person name="Ottilar R."/>
            <person name="Schmutz J."/>
            <person name="Salamov A."/>
            <person name="Cheng J.F."/>
            <person name="Lucas S."/>
            <person name="Pitluck S."/>
            <person name="Gundlach H."/>
            <person name="Guo Y."/>
            <person name="Haberer G."/>
            <person name="Nasrallah J."/>
            <person name="Mayer K.F.X."/>
            <person name="van de Peer Y."/>
            <person name="Weigel D."/>
            <person name="Grigoriev I.V."/>
        </authorList>
    </citation>
    <scope>NUCLEOTIDE SEQUENCE</scope>
    <source>
        <strain evidence="1">Nigerian</strain>
    </source>
</reference>
<dbReference type="Gene3D" id="3.30.200.20">
    <property type="entry name" value="Phosphorylase Kinase, domain 1"/>
    <property type="match status" value="1"/>
</dbReference>
<organism evidence="1">
    <name type="scientific">Xenopus tropicalis</name>
    <name type="common">Western clawed frog</name>
    <name type="synonym">Silurana tropicalis</name>
    <dbReference type="NCBI Taxonomy" id="8364"/>
    <lineage>
        <taxon>Eukaryota</taxon>
        <taxon>Metazoa</taxon>
        <taxon>Chordata</taxon>
        <taxon>Craniata</taxon>
        <taxon>Vertebrata</taxon>
        <taxon>Euteleostomi</taxon>
        <taxon>Amphibia</taxon>
        <taxon>Batrachia</taxon>
        <taxon>Anura</taxon>
        <taxon>Pipoidea</taxon>
        <taxon>Pipidae</taxon>
        <taxon>Xenopodinae</taxon>
        <taxon>Xenopus</taxon>
        <taxon>Silurana</taxon>
    </lineage>
</organism>
<feature type="non-terminal residue" evidence="1">
    <location>
        <position position="231"/>
    </location>
</feature>
<dbReference type="AlphaFoldDB" id="A0A1B8XVH4"/>
<sequence length="231" mass="25950">NRRNAIPLGAVVETNRNIDIPTDINQLPYDNKSELPRDKLSFEKTLGAGLLGYVVKADAHGFHTEDSMITDAVKMAKAPLVAVNASAPERDAIMSELKILMYLGQEHCPSSRSLNNWSNGVMNQFMNMKRIGTPLVPSWTGRQTSDRGGCYIYIYTRSPKWEAHLREKINLGARAKNSSNKSKMSALIGFPQKKAKKIKISYMQDFRQGIQESKHISVFKGKVWRQGIVLL</sequence>
<reference evidence="1" key="2">
    <citation type="journal article" date="2010" name="Science">
        <title>The genome of the Western clawed frog Xenopus tropicalis.</title>
        <authorList>
            <person name="Hellsten U."/>
            <person name="Harland R.M."/>
            <person name="Gilchrist M.J."/>
            <person name="Hendrix D."/>
            <person name="Jurka J."/>
            <person name="Kapitonov V."/>
            <person name="Ovcharenko I."/>
            <person name="Putnam N.H."/>
            <person name="Shu S."/>
            <person name="Taher L."/>
            <person name="Blitz I.L."/>
            <person name="Blumberg B."/>
            <person name="Dichmann D.S."/>
            <person name="Dubchak I."/>
            <person name="Amaya E."/>
            <person name="Detter J.C."/>
            <person name="Fletcher R."/>
            <person name="Gerhard D.S."/>
            <person name="Goodstein D."/>
            <person name="Graves T."/>
            <person name="Grigoriev I.V."/>
            <person name="Grimwood J."/>
            <person name="Kawashima T."/>
            <person name="Lindquist E."/>
            <person name="Lucas S.M."/>
            <person name="Mead P.E."/>
            <person name="Mitros T."/>
            <person name="Ogino H."/>
            <person name="Ohta Y."/>
            <person name="Poliakov A.V."/>
            <person name="Pollet N."/>
            <person name="Robert J."/>
            <person name="Salamov A."/>
            <person name="Sater A.K."/>
            <person name="Schmutz J."/>
            <person name="Terry A."/>
            <person name="Vize P.D."/>
            <person name="Warren W.C."/>
            <person name="Wells D."/>
            <person name="Wills A."/>
            <person name="Wilson R.K."/>
            <person name="Zimmerman L.B."/>
            <person name="Zorn A.M."/>
            <person name="Grainger R."/>
            <person name="Grammer T."/>
            <person name="Khokha M.K."/>
            <person name="Richardson P.M."/>
            <person name="Rokhsar D.S."/>
        </authorList>
    </citation>
    <scope>NUCLEOTIDE SEQUENCE [LARGE SCALE GENOMIC DNA]</scope>
    <source>
        <strain evidence="1">Nigerian</strain>
    </source>
</reference>
<gene>
    <name evidence="1" type="ORF">XENTR_v900261051mg</name>
</gene>
<feature type="non-terminal residue" evidence="1">
    <location>
        <position position="1"/>
    </location>
</feature>
<proteinExistence type="predicted"/>
<protein>
    <submittedName>
        <fullName evidence="1">Uncharacterized protein</fullName>
    </submittedName>
</protein>
<name>A0A1B8XVH4_XENTR</name>
<dbReference type="EMBL" id="KV461334">
    <property type="protein sequence ID" value="OCA14664.1"/>
    <property type="molecule type" value="Genomic_DNA"/>
</dbReference>